<dbReference type="GO" id="GO:0008168">
    <property type="term" value="F:methyltransferase activity"/>
    <property type="evidence" value="ECO:0007669"/>
    <property type="project" value="UniProtKB-KW"/>
</dbReference>
<comment type="caution">
    <text evidence="16">The sequence shown here is derived from an EMBL/GenBank/DDBJ whole genome shotgun (WGS) entry which is preliminary data.</text>
</comment>
<dbReference type="EC" id="2.1.1.192" evidence="14"/>
<evidence type="ECO:0000256" key="3">
    <source>
        <dbReference type="ARBA" id="ARBA00022485"/>
    </source>
</evidence>
<comment type="miscellaneous">
    <text evidence="14">Reaction proceeds by a ping-pong mechanism involving intermediate methylation of a conserved cysteine residue.</text>
</comment>
<evidence type="ECO:0000256" key="6">
    <source>
        <dbReference type="ARBA" id="ARBA00022603"/>
    </source>
</evidence>
<feature type="domain" description="Radical SAM core" evidence="15">
    <location>
        <begin position="99"/>
        <end position="341"/>
    </location>
</feature>
<dbReference type="SFLD" id="SFLDF00275">
    <property type="entry name" value="adenosine_C2_methyltransferase"/>
    <property type="match status" value="1"/>
</dbReference>
<organism evidence="16 17">
    <name type="scientific">Undibacterium squillarum</name>
    <dbReference type="NCBI Taxonomy" id="1131567"/>
    <lineage>
        <taxon>Bacteria</taxon>
        <taxon>Pseudomonadati</taxon>
        <taxon>Pseudomonadota</taxon>
        <taxon>Betaproteobacteria</taxon>
        <taxon>Burkholderiales</taxon>
        <taxon>Oxalobacteraceae</taxon>
        <taxon>Undibacterium</taxon>
    </lineage>
</organism>
<evidence type="ECO:0000256" key="8">
    <source>
        <dbReference type="ARBA" id="ARBA00022691"/>
    </source>
</evidence>
<dbReference type="InterPro" id="IPR007197">
    <property type="entry name" value="rSAM"/>
</dbReference>
<dbReference type="InterPro" id="IPR058240">
    <property type="entry name" value="rSAM_sf"/>
</dbReference>
<keyword evidence="4 14" id="KW-0963">Cytoplasm</keyword>
<feature type="binding site" evidence="14">
    <location>
        <position position="120"/>
    </location>
    <ligand>
        <name>[4Fe-4S] cluster</name>
        <dbReference type="ChEBI" id="CHEBI:49883"/>
        <note>4Fe-4S-S-AdoMet</note>
    </ligand>
</feature>
<evidence type="ECO:0000256" key="7">
    <source>
        <dbReference type="ARBA" id="ARBA00022679"/>
    </source>
</evidence>
<dbReference type="InterPro" id="IPR040072">
    <property type="entry name" value="Methyltransferase_A"/>
</dbReference>
<keyword evidence="13 14" id="KW-1015">Disulfide bond</keyword>
<dbReference type="Gene3D" id="3.20.20.70">
    <property type="entry name" value="Aldolase class I"/>
    <property type="match status" value="1"/>
</dbReference>
<dbReference type="PANTHER" id="PTHR30544">
    <property type="entry name" value="23S RRNA METHYLTRANSFERASE"/>
    <property type="match status" value="1"/>
</dbReference>
<dbReference type="GO" id="GO:0032259">
    <property type="term" value="P:methylation"/>
    <property type="evidence" value="ECO:0007669"/>
    <property type="project" value="UniProtKB-KW"/>
</dbReference>
<evidence type="ECO:0000313" key="16">
    <source>
        <dbReference type="EMBL" id="GGX49500.1"/>
    </source>
</evidence>
<keyword evidence="10 14" id="KW-0479">Metal-binding</keyword>
<evidence type="ECO:0000256" key="11">
    <source>
        <dbReference type="ARBA" id="ARBA00023004"/>
    </source>
</evidence>
<evidence type="ECO:0000256" key="5">
    <source>
        <dbReference type="ARBA" id="ARBA00022552"/>
    </source>
</evidence>
<dbReference type="InterPro" id="IPR013785">
    <property type="entry name" value="Aldolase_TIM"/>
</dbReference>
<comment type="cofactor">
    <cofactor evidence="14">
        <name>[4Fe-4S] cluster</name>
        <dbReference type="ChEBI" id="CHEBI:49883"/>
    </cofactor>
    <text evidence="14">Binds 1 [4Fe-4S] cluster. The cluster is coordinated with 3 cysteines and an exchangeable S-adenosyl-L-methionine.</text>
</comment>
<dbReference type="PIRSF" id="PIRSF006004">
    <property type="entry name" value="CHP00048"/>
    <property type="match status" value="1"/>
</dbReference>
<feature type="binding site" evidence="14">
    <location>
        <position position="117"/>
    </location>
    <ligand>
        <name>[4Fe-4S] cluster</name>
        <dbReference type="ChEBI" id="CHEBI:49883"/>
        <note>4Fe-4S-S-AdoMet</note>
    </ligand>
</feature>
<evidence type="ECO:0000313" key="17">
    <source>
        <dbReference type="Proteomes" id="UP000653343"/>
    </source>
</evidence>
<keyword evidence="17" id="KW-1185">Reference proteome</keyword>
<dbReference type="PANTHER" id="PTHR30544:SF5">
    <property type="entry name" value="RADICAL SAM CORE DOMAIN-CONTAINING PROTEIN"/>
    <property type="match status" value="1"/>
</dbReference>
<comment type="function">
    <text evidence="14">Specifically methylates position 2 of adenine 2503 in 23S rRNA and position 2 of adenine 37 in tRNAs. m2A2503 modification seems to play a crucial role in the proofreading step occurring at the peptidyl transferase center and thus would serve to optimize ribosomal fidelity.</text>
</comment>
<comment type="subcellular location">
    <subcellularLocation>
        <location evidence="1 14">Cytoplasm</location>
    </subcellularLocation>
</comment>
<evidence type="ECO:0000256" key="9">
    <source>
        <dbReference type="ARBA" id="ARBA00022694"/>
    </source>
</evidence>
<dbReference type="NCBIfam" id="TIGR00048">
    <property type="entry name" value="rRNA_mod_RlmN"/>
    <property type="match status" value="1"/>
</dbReference>
<dbReference type="PROSITE" id="PS51918">
    <property type="entry name" value="RADICAL_SAM"/>
    <property type="match status" value="1"/>
</dbReference>
<dbReference type="Proteomes" id="UP000653343">
    <property type="component" value="Unassembled WGS sequence"/>
</dbReference>
<dbReference type="InterPro" id="IPR004383">
    <property type="entry name" value="rRNA_lsu_MTrfase_RlmN/Cfr"/>
</dbReference>
<name>A0ABQ2Y0T2_9BURK</name>
<dbReference type="Gene3D" id="1.10.150.530">
    <property type="match status" value="1"/>
</dbReference>
<evidence type="ECO:0000256" key="12">
    <source>
        <dbReference type="ARBA" id="ARBA00023014"/>
    </source>
</evidence>
<evidence type="ECO:0000256" key="10">
    <source>
        <dbReference type="ARBA" id="ARBA00022723"/>
    </source>
</evidence>
<accession>A0ABQ2Y0T2</accession>
<evidence type="ECO:0000256" key="2">
    <source>
        <dbReference type="ARBA" id="ARBA00007544"/>
    </source>
</evidence>
<feature type="active site" description="Proton acceptor" evidence="14">
    <location>
        <position position="93"/>
    </location>
</feature>
<dbReference type="Pfam" id="PF21016">
    <property type="entry name" value="RlmN_N"/>
    <property type="match status" value="1"/>
</dbReference>
<evidence type="ECO:0000256" key="1">
    <source>
        <dbReference type="ARBA" id="ARBA00004496"/>
    </source>
</evidence>
<evidence type="ECO:0000256" key="13">
    <source>
        <dbReference type="ARBA" id="ARBA00023157"/>
    </source>
</evidence>
<keyword evidence="7 14" id="KW-0808">Transferase</keyword>
<dbReference type="SFLD" id="SFLDG01062">
    <property type="entry name" value="methyltransferase_(Class_A)"/>
    <property type="match status" value="1"/>
</dbReference>
<dbReference type="EMBL" id="BMYU01000008">
    <property type="protein sequence ID" value="GGX49500.1"/>
    <property type="molecule type" value="Genomic_DNA"/>
</dbReference>
<dbReference type="SFLD" id="SFLDS00029">
    <property type="entry name" value="Radical_SAM"/>
    <property type="match status" value="1"/>
</dbReference>
<proteinExistence type="inferred from homology"/>
<evidence type="ECO:0000259" key="15">
    <source>
        <dbReference type="PROSITE" id="PS51918"/>
    </source>
</evidence>
<dbReference type="CDD" id="cd01335">
    <property type="entry name" value="Radical_SAM"/>
    <property type="match status" value="1"/>
</dbReference>
<keyword evidence="11 14" id="KW-0408">Iron</keyword>
<protein>
    <recommendedName>
        <fullName evidence="14">Dual-specificity RNA methyltransferase RlmN</fullName>
        <ecNumber evidence="14">2.1.1.192</ecNumber>
    </recommendedName>
    <alternativeName>
        <fullName evidence="14">23S rRNA (adenine(2503)-C(2))-methyltransferase</fullName>
    </alternativeName>
    <alternativeName>
        <fullName evidence="14">23S rRNA m2A2503 methyltransferase</fullName>
    </alternativeName>
    <alternativeName>
        <fullName evidence="14">Ribosomal RNA large subunit methyltransferase N</fullName>
    </alternativeName>
    <alternativeName>
        <fullName evidence="14">tRNA (adenine(37)-C(2))-methyltransferase</fullName>
    </alternativeName>
    <alternativeName>
        <fullName evidence="14">tRNA m2A37 methyltransferase</fullName>
    </alternativeName>
</protein>
<comment type="catalytic activity">
    <reaction evidence="14">
        <text>adenosine(37) in tRNA + 2 reduced [2Fe-2S]-[ferredoxin] + 2 S-adenosyl-L-methionine = 2-methyladenosine(37) in tRNA + 5'-deoxyadenosine + L-methionine + 2 oxidized [2Fe-2S]-[ferredoxin] + S-adenosyl-L-homocysteine</text>
        <dbReference type="Rhea" id="RHEA:43332"/>
        <dbReference type="Rhea" id="RHEA-COMP:10000"/>
        <dbReference type="Rhea" id="RHEA-COMP:10001"/>
        <dbReference type="Rhea" id="RHEA-COMP:10162"/>
        <dbReference type="Rhea" id="RHEA-COMP:10485"/>
        <dbReference type="ChEBI" id="CHEBI:17319"/>
        <dbReference type="ChEBI" id="CHEBI:33737"/>
        <dbReference type="ChEBI" id="CHEBI:33738"/>
        <dbReference type="ChEBI" id="CHEBI:57844"/>
        <dbReference type="ChEBI" id="CHEBI:57856"/>
        <dbReference type="ChEBI" id="CHEBI:59789"/>
        <dbReference type="ChEBI" id="CHEBI:74411"/>
        <dbReference type="ChEBI" id="CHEBI:74497"/>
        <dbReference type="EC" id="2.1.1.192"/>
    </reaction>
</comment>
<comment type="similarity">
    <text evidence="2 14">Belongs to the radical SAM superfamily. RlmN family.</text>
</comment>
<reference evidence="17" key="1">
    <citation type="journal article" date="2019" name="Int. J. Syst. Evol. Microbiol.">
        <title>The Global Catalogue of Microorganisms (GCM) 10K type strain sequencing project: providing services to taxonomists for standard genome sequencing and annotation.</title>
        <authorList>
            <consortium name="The Broad Institute Genomics Platform"/>
            <consortium name="The Broad Institute Genome Sequencing Center for Infectious Disease"/>
            <person name="Wu L."/>
            <person name="Ma J."/>
        </authorList>
    </citation>
    <scope>NUCLEOTIDE SEQUENCE [LARGE SCALE GENOMIC DNA]</scope>
    <source>
        <strain evidence="17">KCTC 23917</strain>
    </source>
</reference>
<sequence>MTAPVNLLDFDPAGFIAYCDELGEKAFRAKQLQRWIHQFGESDFARMTDLAKSLREKMSRCAEVRAPSAISDHVSSDGTRKWLIDVGQGNAVETVYIPEETRGTLCVSTQAGCAVNCRFCSTGKQGFSRNLSVSEIIGQLWMAEFELRRSKGVQPGPKGDRQITNVVMMGMGEPLLNFDPTVAALKLMLDDNAYGLSRRRVTVSTSGVVPMIDKLAQECPVALAVSLHASNDALRDVLVPLNKKYPLKELMAACKRYLEFAPRDFITFEYCMLDGVNDTDLHARELIALVKDVPCKFNLIPFNPFPESGLKRSNNVRIKAFSQILLDAGLVTTIRKTRGDDIDAACGQLAGDVRDRTRVQERMQKMAEYQTKFGANFGKIVEISS</sequence>
<dbReference type="Pfam" id="PF04055">
    <property type="entry name" value="Radical_SAM"/>
    <property type="match status" value="1"/>
</dbReference>
<keyword evidence="3 14" id="KW-0004">4Fe-4S</keyword>
<dbReference type="InterPro" id="IPR027492">
    <property type="entry name" value="RNA_MTrfase_RlmN"/>
</dbReference>
<feature type="binding site" evidence="14">
    <location>
        <position position="113"/>
    </location>
    <ligand>
        <name>[4Fe-4S] cluster</name>
        <dbReference type="ChEBI" id="CHEBI:49883"/>
        <note>4Fe-4S-S-AdoMet</note>
    </ligand>
</feature>
<feature type="binding site" evidence="14">
    <location>
        <position position="303"/>
    </location>
    <ligand>
        <name>S-adenosyl-L-methionine</name>
        <dbReference type="ChEBI" id="CHEBI:59789"/>
    </ligand>
</feature>
<dbReference type="HAMAP" id="MF_01849">
    <property type="entry name" value="RNA_methyltr_RlmN"/>
    <property type="match status" value="1"/>
</dbReference>
<dbReference type="RefSeq" id="WP_189358055.1">
    <property type="nucleotide sequence ID" value="NZ_BMYU01000008.1"/>
</dbReference>
<comment type="catalytic activity">
    <reaction evidence="14">
        <text>adenosine(2503) in 23S rRNA + 2 reduced [2Fe-2S]-[ferredoxin] + 2 S-adenosyl-L-methionine = 2-methyladenosine(2503) in 23S rRNA + 5'-deoxyadenosine + L-methionine + 2 oxidized [2Fe-2S]-[ferredoxin] + S-adenosyl-L-homocysteine</text>
        <dbReference type="Rhea" id="RHEA:42916"/>
        <dbReference type="Rhea" id="RHEA-COMP:10000"/>
        <dbReference type="Rhea" id="RHEA-COMP:10001"/>
        <dbReference type="Rhea" id="RHEA-COMP:10152"/>
        <dbReference type="Rhea" id="RHEA-COMP:10282"/>
        <dbReference type="ChEBI" id="CHEBI:17319"/>
        <dbReference type="ChEBI" id="CHEBI:33737"/>
        <dbReference type="ChEBI" id="CHEBI:33738"/>
        <dbReference type="ChEBI" id="CHEBI:57844"/>
        <dbReference type="ChEBI" id="CHEBI:57856"/>
        <dbReference type="ChEBI" id="CHEBI:59789"/>
        <dbReference type="ChEBI" id="CHEBI:74411"/>
        <dbReference type="ChEBI" id="CHEBI:74497"/>
        <dbReference type="EC" id="2.1.1.192"/>
    </reaction>
</comment>
<keyword evidence="5 14" id="KW-0698">rRNA processing</keyword>
<gene>
    <name evidence="14 16" type="primary">rlmN</name>
    <name evidence="16" type="ORF">GCM10010946_30250</name>
</gene>
<feature type="binding site" evidence="14">
    <location>
        <begin position="172"/>
        <end position="173"/>
    </location>
    <ligand>
        <name>S-adenosyl-L-methionine</name>
        <dbReference type="ChEBI" id="CHEBI:59789"/>
    </ligand>
</feature>
<evidence type="ECO:0000256" key="4">
    <source>
        <dbReference type="ARBA" id="ARBA00022490"/>
    </source>
</evidence>
<dbReference type="SUPFAM" id="SSF102114">
    <property type="entry name" value="Radical SAM enzymes"/>
    <property type="match status" value="1"/>
</dbReference>
<keyword evidence="8 14" id="KW-0949">S-adenosyl-L-methionine</keyword>
<feature type="active site" description="S-methylcysteine intermediate" evidence="14">
    <location>
        <position position="346"/>
    </location>
</feature>
<keyword evidence="6 14" id="KW-0489">Methyltransferase</keyword>
<evidence type="ECO:0000256" key="14">
    <source>
        <dbReference type="HAMAP-Rule" id="MF_01849"/>
    </source>
</evidence>
<feature type="binding site" evidence="14">
    <location>
        <position position="204"/>
    </location>
    <ligand>
        <name>S-adenosyl-L-methionine</name>
        <dbReference type="ChEBI" id="CHEBI:59789"/>
    </ligand>
</feature>
<comment type="caution">
    <text evidence="14">Lacks conserved residue(s) required for the propagation of feature annotation.</text>
</comment>
<keyword evidence="9 14" id="KW-0819">tRNA processing</keyword>
<dbReference type="InterPro" id="IPR048641">
    <property type="entry name" value="RlmN_N"/>
</dbReference>
<feature type="binding site" evidence="14">
    <location>
        <begin position="226"/>
        <end position="228"/>
    </location>
    <ligand>
        <name>S-adenosyl-L-methionine</name>
        <dbReference type="ChEBI" id="CHEBI:59789"/>
    </ligand>
</feature>
<keyword evidence="12 14" id="KW-0411">Iron-sulfur</keyword>